<name>A0ABZ2SLC5_9ENTE</name>
<feature type="transmembrane region" description="Helical" evidence="1">
    <location>
        <begin position="30"/>
        <end position="48"/>
    </location>
</feature>
<evidence type="ECO:0000313" key="3">
    <source>
        <dbReference type="Proteomes" id="UP000664701"/>
    </source>
</evidence>
<dbReference type="InterPro" id="IPR032083">
    <property type="entry name" value="DUF4811"/>
</dbReference>
<dbReference type="Proteomes" id="UP000664701">
    <property type="component" value="Chromosome"/>
</dbReference>
<keyword evidence="3" id="KW-1185">Reference proteome</keyword>
<dbReference type="RefSeq" id="WP_207942005.1">
    <property type="nucleotide sequence ID" value="NZ_CP147251.1"/>
</dbReference>
<keyword evidence="1" id="KW-0812">Transmembrane</keyword>
<sequence length="232" mass="26408">MIIFILLLSVIGFAFTFVLAKKSWQTGVGVVCGGIFILSLLLVTANFVSHFGMKKVVETQSIELVSSADGLDVLLYQPLGDGSEKVYLYQTPDTKELKPTDTDYVTNTVTEGTPPELVTEKSYWEYENDFYKLFFGIVNNNHEFIEAENTFNIPETWEVLSVDQMKEFGELAKERQASFKEAAQKEIQAKMMEAIQKDPSLATDKEKQQTMIDQWTVELQNQMMQDLLNEVK</sequence>
<evidence type="ECO:0008006" key="4">
    <source>
        <dbReference type="Google" id="ProtNLM"/>
    </source>
</evidence>
<reference evidence="2 3" key="1">
    <citation type="submission" date="2024-03" db="EMBL/GenBank/DDBJ databases">
        <title>The Genome Sequence of Enterococcus sp. DIV2402.</title>
        <authorList>
            <consortium name="The Broad Institute Genomics Platform"/>
            <consortium name="The Broad Institute Microbial Omics Core"/>
            <consortium name="The Broad Institute Genomic Center for Infectious Diseases"/>
            <person name="Earl A."/>
            <person name="Manson A."/>
            <person name="Gilmore M."/>
            <person name="Schwartman J."/>
            <person name="Shea T."/>
            <person name="Abouelleil A."/>
            <person name="Cao P."/>
            <person name="Chapman S."/>
            <person name="Cusick C."/>
            <person name="Young S."/>
            <person name="Neafsey D."/>
            <person name="Nusbaum C."/>
            <person name="Birren B."/>
        </authorList>
    </citation>
    <scope>NUCLEOTIDE SEQUENCE [LARGE SCALE GENOMIC DNA]</scope>
    <source>
        <strain evidence="2 3">DIV2402</strain>
    </source>
</reference>
<dbReference type="Pfam" id="PF16069">
    <property type="entry name" value="DUF4811"/>
    <property type="match status" value="1"/>
</dbReference>
<organism evidence="2 3">
    <name type="scientific">Candidatus Enterococcus lowellii</name>
    <dbReference type="NCBI Taxonomy" id="2230877"/>
    <lineage>
        <taxon>Bacteria</taxon>
        <taxon>Bacillati</taxon>
        <taxon>Bacillota</taxon>
        <taxon>Bacilli</taxon>
        <taxon>Lactobacillales</taxon>
        <taxon>Enterococcaceae</taxon>
        <taxon>Enterococcus</taxon>
    </lineage>
</organism>
<dbReference type="EMBL" id="CP147251">
    <property type="protein sequence ID" value="WYJ75941.1"/>
    <property type="molecule type" value="Genomic_DNA"/>
</dbReference>
<keyword evidence="1" id="KW-0472">Membrane</keyword>
<evidence type="ECO:0000256" key="1">
    <source>
        <dbReference type="SAM" id="Phobius"/>
    </source>
</evidence>
<proteinExistence type="predicted"/>
<keyword evidence="1" id="KW-1133">Transmembrane helix</keyword>
<protein>
    <recommendedName>
        <fullName evidence="4">DUF4811 domain-containing protein</fullName>
    </recommendedName>
</protein>
<gene>
    <name evidence="2" type="ORF">DOK78_000529</name>
</gene>
<accession>A0ABZ2SLC5</accession>
<evidence type="ECO:0000313" key="2">
    <source>
        <dbReference type="EMBL" id="WYJ75941.1"/>
    </source>
</evidence>